<dbReference type="EMBL" id="BLAL01000030">
    <property type="protein sequence ID" value="GES77492.1"/>
    <property type="molecule type" value="Genomic_DNA"/>
</dbReference>
<name>A0A8H3L228_9GLOM</name>
<dbReference type="AlphaFoldDB" id="A0A8H3L228"/>
<organism evidence="1 2">
    <name type="scientific">Rhizophagus clarus</name>
    <dbReference type="NCBI Taxonomy" id="94130"/>
    <lineage>
        <taxon>Eukaryota</taxon>
        <taxon>Fungi</taxon>
        <taxon>Fungi incertae sedis</taxon>
        <taxon>Mucoromycota</taxon>
        <taxon>Glomeromycotina</taxon>
        <taxon>Glomeromycetes</taxon>
        <taxon>Glomerales</taxon>
        <taxon>Glomeraceae</taxon>
        <taxon>Rhizophagus</taxon>
    </lineage>
</organism>
<evidence type="ECO:0000313" key="1">
    <source>
        <dbReference type="EMBL" id="GES77492.1"/>
    </source>
</evidence>
<gene>
    <name evidence="1" type="ORF">RCL2_000485800</name>
</gene>
<accession>A0A8H3L228</accession>
<comment type="caution">
    <text evidence="1">The sequence shown here is derived from an EMBL/GenBank/DDBJ whole genome shotgun (WGS) entry which is preliminary data.</text>
</comment>
<evidence type="ECO:0000313" key="2">
    <source>
        <dbReference type="Proteomes" id="UP000615446"/>
    </source>
</evidence>
<dbReference type="Proteomes" id="UP000615446">
    <property type="component" value="Unassembled WGS sequence"/>
</dbReference>
<sequence>MVAKTNGLLEAHFDHSLNCSYVTDKDIHTVVWSLNSLIIFQLNVTLSTAQGTPYWIIHSPLWFTGYDNDTFNECLSTVGDNNQSNRSRIPQYATMDCLVSIPHDRLDDDVWINRWIGPSDDKDSLHRD</sequence>
<reference evidence="1" key="1">
    <citation type="submission" date="2019-10" db="EMBL/GenBank/DDBJ databases">
        <title>Conservation and host-specific expression of non-tandemly repeated heterogenous ribosome RNA gene in arbuscular mycorrhizal fungi.</title>
        <authorList>
            <person name="Maeda T."/>
            <person name="Kobayashi Y."/>
            <person name="Nakagawa T."/>
            <person name="Ezawa T."/>
            <person name="Yamaguchi K."/>
            <person name="Bino T."/>
            <person name="Nishimoto Y."/>
            <person name="Shigenobu S."/>
            <person name="Kawaguchi M."/>
        </authorList>
    </citation>
    <scope>NUCLEOTIDE SEQUENCE</scope>
    <source>
        <strain evidence="1">HR1</strain>
    </source>
</reference>
<protein>
    <submittedName>
        <fullName evidence="1">Uncharacterized protein</fullName>
    </submittedName>
</protein>
<proteinExistence type="predicted"/>